<evidence type="ECO:0000256" key="1">
    <source>
        <dbReference type="SAM" id="Coils"/>
    </source>
</evidence>
<evidence type="ECO:0008006" key="3">
    <source>
        <dbReference type="Google" id="ProtNLM"/>
    </source>
</evidence>
<dbReference type="AlphaFoldDB" id="A0A832ERK6"/>
<keyword evidence="1" id="KW-0175">Coiled coil</keyword>
<sequence length="145" mass="17656">MFVFKFEKIKNIKENIINIEIIKLSEINNQIKQKTLRISELKDQIKIFYKRFDDQIKTQVDFSILKYLSEEILACELEIQSTQKTIEELEAKKKAQIEIIKNLHKEIKKFEKLKEHYKERYIYDEKLKSQNFINDISTIFYNRNS</sequence>
<comment type="caution">
    <text evidence="2">The sequence shown here is derived from an EMBL/GenBank/DDBJ whole genome shotgun (WGS) entry which is preliminary data.</text>
</comment>
<dbReference type="EMBL" id="DTPL01000044">
    <property type="protein sequence ID" value="HGA37330.1"/>
    <property type="molecule type" value="Genomic_DNA"/>
</dbReference>
<name>A0A832ERK6_DESAE</name>
<organism evidence="2">
    <name type="scientific">Desulfurella acetivorans</name>
    <dbReference type="NCBI Taxonomy" id="33002"/>
    <lineage>
        <taxon>Bacteria</taxon>
        <taxon>Pseudomonadati</taxon>
        <taxon>Campylobacterota</taxon>
        <taxon>Desulfurellia</taxon>
        <taxon>Desulfurellales</taxon>
        <taxon>Desulfurellaceae</taxon>
        <taxon>Desulfurella</taxon>
    </lineage>
</organism>
<accession>A0A832ERK6</accession>
<feature type="coiled-coil region" evidence="1">
    <location>
        <begin position="72"/>
        <end position="120"/>
    </location>
</feature>
<dbReference type="InterPro" id="IPR053716">
    <property type="entry name" value="Flag_assembly_chemotaxis_eff"/>
</dbReference>
<dbReference type="Gene3D" id="1.10.287.1700">
    <property type="match status" value="1"/>
</dbReference>
<reference evidence="2" key="1">
    <citation type="journal article" date="2020" name="mSystems">
        <title>Genome- and Community-Level Interaction Insights into Carbon Utilization and Element Cycling Functions of Hydrothermarchaeota in Hydrothermal Sediment.</title>
        <authorList>
            <person name="Zhou Z."/>
            <person name="Liu Y."/>
            <person name="Xu W."/>
            <person name="Pan J."/>
            <person name="Luo Z.H."/>
            <person name="Li M."/>
        </authorList>
    </citation>
    <scope>NUCLEOTIDE SEQUENCE [LARGE SCALE GENOMIC DNA]</scope>
    <source>
        <strain evidence="2">SpSt-972</strain>
    </source>
</reference>
<evidence type="ECO:0000313" key="2">
    <source>
        <dbReference type="EMBL" id="HGA37330.1"/>
    </source>
</evidence>
<protein>
    <recommendedName>
        <fullName evidence="3">Flagellar FliJ protein</fullName>
    </recommendedName>
</protein>
<gene>
    <name evidence="2" type="ORF">ENX80_00730</name>
</gene>
<proteinExistence type="predicted"/>